<keyword evidence="5 6" id="KW-0349">Heme</keyword>
<dbReference type="EMBL" id="JAPUFD010000009">
    <property type="protein sequence ID" value="MDI1489537.1"/>
    <property type="molecule type" value="Genomic_DNA"/>
</dbReference>
<keyword evidence="7" id="KW-0472">Membrane</keyword>
<evidence type="ECO:0000256" key="7">
    <source>
        <dbReference type="SAM" id="Phobius"/>
    </source>
</evidence>
<dbReference type="GO" id="GO:0016705">
    <property type="term" value="F:oxidoreductase activity, acting on paired donors, with incorporation or reduction of molecular oxygen"/>
    <property type="evidence" value="ECO:0007669"/>
    <property type="project" value="InterPro"/>
</dbReference>
<evidence type="ECO:0000256" key="5">
    <source>
        <dbReference type="PIRSR" id="PIRSR602403-1"/>
    </source>
</evidence>
<feature type="transmembrane region" description="Helical" evidence="7">
    <location>
        <begin position="34"/>
        <end position="54"/>
    </location>
</feature>
<comment type="similarity">
    <text evidence="2 6">Belongs to the cytochrome P450 family.</text>
</comment>
<proteinExistence type="inferred from homology"/>
<evidence type="ECO:0000256" key="6">
    <source>
        <dbReference type="RuleBase" id="RU000461"/>
    </source>
</evidence>
<evidence type="ECO:0000256" key="3">
    <source>
        <dbReference type="ARBA" id="ARBA00022723"/>
    </source>
</evidence>
<dbReference type="GO" id="GO:0004497">
    <property type="term" value="F:monooxygenase activity"/>
    <property type="evidence" value="ECO:0007669"/>
    <property type="project" value="UniProtKB-KW"/>
</dbReference>
<keyword evidence="3 5" id="KW-0479">Metal-binding</keyword>
<dbReference type="PANTHER" id="PTHR24305">
    <property type="entry name" value="CYTOCHROME P450"/>
    <property type="match status" value="1"/>
</dbReference>
<keyword evidence="7" id="KW-0812">Transmembrane</keyword>
<dbReference type="GO" id="GO:0005506">
    <property type="term" value="F:iron ion binding"/>
    <property type="evidence" value="ECO:0007669"/>
    <property type="project" value="InterPro"/>
</dbReference>
<dbReference type="InterPro" id="IPR036396">
    <property type="entry name" value="Cyt_P450_sf"/>
</dbReference>
<evidence type="ECO:0000256" key="2">
    <source>
        <dbReference type="ARBA" id="ARBA00010617"/>
    </source>
</evidence>
<evidence type="ECO:0000313" key="9">
    <source>
        <dbReference type="Proteomes" id="UP001161017"/>
    </source>
</evidence>
<reference evidence="8" key="1">
    <citation type="journal article" date="2023" name="Genome Biol. Evol.">
        <title>First Whole Genome Sequence and Flow Cytometry Genome Size Data for the Lichen-Forming Fungus Ramalina farinacea (Ascomycota).</title>
        <authorList>
            <person name="Llewellyn T."/>
            <person name="Mian S."/>
            <person name="Hill R."/>
            <person name="Leitch I.J."/>
            <person name="Gaya E."/>
        </authorList>
    </citation>
    <scope>NUCLEOTIDE SEQUENCE</scope>
    <source>
        <strain evidence="8">LIQ254RAFAR</strain>
    </source>
</reference>
<dbReference type="PRINTS" id="PR00465">
    <property type="entry name" value="EP450IV"/>
</dbReference>
<comment type="caution">
    <text evidence="8">The sequence shown here is derived from an EMBL/GenBank/DDBJ whole genome shotgun (WGS) entry which is preliminary data.</text>
</comment>
<name>A0AA43QN49_9LECA</name>
<keyword evidence="4 5" id="KW-0408">Iron</keyword>
<comment type="cofactor">
    <cofactor evidence="1 5">
        <name>heme</name>
        <dbReference type="ChEBI" id="CHEBI:30413"/>
    </cofactor>
</comment>
<dbReference type="InterPro" id="IPR050121">
    <property type="entry name" value="Cytochrome_P450_monoxygenase"/>
</dbReference>
<dbReference type="SUPFAM" id="SSF48264">
    <property type="entry name" value="Cytochrome P450"/>
    <property type="match status" value="1"/>
</dbReference>
<dbReference type="AlphaFoldDB" id="A0AA43QN49"/>
<evidence type="ECO:0000313" key="8">
    <source>
        <dbReference type="EMBL" id="MDI1489537.1"/>
    </source>
</evidence>
<dbReference type="Gene3D" id="1.10.630.10">
    <property type="entry name" value="Cytochrome P450"/>
    <property type="match status" value="1"/>
</dbReference>
<dbReference type="Proteomes" id="UP001161017">
    <property type="component" value="Unassembled WGS sequence"/>
</dbReference>
<keyword evidence="6" id="KW-0503">Monooxygenase</keyword>
<dbReference type="PRINTS" id="PR00385">
    <property type="entry name" value="P450"/>
</dbReference>
<gene>
    <name evidence="8" type="ORF">OHK93_008818</name>
</gene>
<dbReference type="PANTHER" id="PTHR24305:SF166">
    <property type="entry name" value="CYTOCHROME P450 12A4, MITOCHONDRIAL-RELATED"/>
    <property type="match status" value="1"/>
</dbReference>
<organism evidence="8 9">
    <name type="scientific">Ramalina farinacea</name>
    <dbReference type="NCBI Taxonomy" id="258253"/>
    <lineage>
        <taxon>Eukaryota</taxon>
        <taxon>Fungi</taxon>
        <taxon>Dikarya</taxon>
        <taxon>Ascomycota</taxon>
        <taxon>Pezizomycotina</taxon>
        <taxon>Lecanoromycetes</taxon>
        <taxon>OSLEUM clade</taxon>
        <taxon>Lecanoromycetidae</taxon>
        <taxon>Lecanorales</taxon>
        <taxon>Lecanorineae</taxon>
        <taxon>Ramalinaceae</taxon>
        <taxon>Ramalina</taxon>
    </lineage>
</organism>
<dbReference type="GO" id="GO:0020037">
    <property type="term" value="F:heme binding"/>
    <property type="evidence" value="ECO:0007669"/>
    <property type="project" value="InterPro"/>
</dbReference>
<protein>
    <recommendedName>
        <fullName evidence="10">Cytochrome P450</fullName>
    </recommendedName>
</protein>
<keyword evidence="7" id="KW-1133">Transmembrane helix</keyword>
<keyword evidence="9" id="KW-1185">Reference proteome</keyword>
<sequence>MLSQGHWIPNSTTEFSSYYQFDLTSARKVEQTTAIWGVCSLLLAAVAVYNIVIYNKISPLRHLPSPVQKPLWRRLLKEPTPWLFEKWMREVPNDGLIRYFGILNRERLLLTSSDAARDVLVTNPYHFHKQRAQKIHLEPVAGQGLVQVEGDVHKSHRKHMSPAFATKAIRACQPVFWQKTQEVMDIFSNRMKRQAFADRNSAKPDQVSGLVEVHEPVSRAALDIIGVAGCGYDFDSLTKDEDQNQVVRDYRKAFGVSTSNRLRCLLAHLFPAWVVDNIPIRRNRDLAVVKRVVTMLARSILHSKRHCTRPSNKDPDFLDKIMQSEAFTEQNLIDQVKTLLAAGHDTTSSTLASGAAILSQPRFQHIQDRMRTEIRTSLPSMSSPTLASSTEIESLPYLNAVRNELFRLYAPFSWYFRRSAVDTKICDHRVPKGTDIILCPWAMHRSTELWGPDAEDFNPDRWLNDPSGRGGARDAYCLLTFGAGPRVCIAERFARIEVSTLMAGIFGRFRVEKVAEEPESRLSHQLTLTRIGGVKVRMTRLEGW</sequence>
<keyword evidence="6" id="KW-0560">Oxidoreductase</keyword>
<dbReference type="Pfam" id="PF00067">
    <property type="entry name" value="p450"/>
    <property type="match status" value="1"/>
</dbReference>
<evidence type="ECO:0008006" key="10">
    <source>
        <dbReference type="Google" id="ProtNLM"/>
    </source>
</evidence>
<feature type="binding site" description="axial binding residue" evidence="5">
    <location>
        <position position="488"/>
    </location>
    <ligand>
        <name>heme</name>
        <dbReference type="ChEBI" id="CHEBI:30413"/>
    </ligand>
    <ligandPart>
        <name>Fe</name>
        <dbReference type="ChEBI" id="CHEBI:18248"/>
    </ligandPart>
</feature>
<dbReference type="InterPro" id="IPR017972">
    <property type="entry name" value="Cyt_P450_CS"/>
</dbReference>
<dbReference type="InterPro" id="IPR002403">
    <property type="entry name" value="Cyt_P450_E_grp-IV"/>
</dbReference>
<dbReference type="PROSITE" id="PS00086">
    <property type="entry name" value="CYTOCHROME_P450"/>
    <property type="match status" value="1"/>
</dbReference>
<dbReference type="InterPro" id="IPR001128">
    <property type="entry name" value="Cyt_P450"/>
</dbReference>
<evidence type="ECO:0000256" key="1">
    <source>
        <dbReference type="ARBA" id="ARBA00001971"/>
    </source>
</evidence>
<accession>A0AA43QN49</accession>
<evidence type="ECO:0000256" key="4">
    <source>
        <dbReference type="ARBA" id="ARBA00023004"/>
    </source>
</evidence>